<proteinExistence type="predicted"/>
<reference evidence="1" key="1">
    <citation type="submission" date="2021-06" db="EMBL/GenBank/DDBJ databases">
        <authorList>
            <person name="Kallberg Y."/>
            <person name="Tangrot J."/>
            <person name="Rosling A."/>
        </authorList>
    </citation>
    <scope>NUCLEOTIDE SEQUENCE</scope>
    <source>
        <strain evidence="1">FL130A</strain>
    </source>
</reference>
<evidence type="ECO:0000313" key="1">
    <source>
        <dbReference type="EMBL" id="CAG8712065.1"/>
    </source>
</evidence>
<dbReference type="Proteomes" id="UP000789508">
    <property type="component" value="Unassembled WGS sequence"/>
</dbReference>
<organism evidence="1 2">
    <name type="scientific">Ambispora leptoticha</name>
    <dbReference type="NCBI Taxonomy" id="144679"/>
    <lineage>
        <taxon>Eukaryota</taxon>
        <taxon>Fungi</taxon>
        <taxon>Fungi incertae sedis</taxon>
        <taxon>Mucoromycota</taxon>
        <taxon>Glomeromycotina</taxon>
        <taxon>Glomeromycetes</taxon>
        <taxon>Archaeosporales</taxon>
        <taxon>Ambisporaceae</taxon>
        <taxon>Ambispora</taxon>
    </lineage>
</organism>
<keyword evidence="2" id="KW-1185">Reference proteome</keyword>
<accession>A0A9N9HYD3</accession>
<feature type="non-terminal residue" evidence="1">
    <location>
        <position position="45"/>
    </location>
</feature>
<evidence type="ECO:0000313" key="2">
    <source>
        <dbReference type="Proteomes" id="UP000789508"/>
    </source>
</evidence>
<sequence length="45" mass="5341">MNLDEPQEFREELLECVKLIKLPKKDYTQILFTQIGLEPFTLSKT</sequence>
<protein>
    <submittedName>
        <fullName evidence="1">12018_t:CDS:1</fullName>
    </submittedName>
</protein>
<name>A0A9N9HYD3_9GLOM</name>
<dbReference type="AlphaFoldDB" id="A0A9N9HYD3"/>
<dbReference type="EMBL" id="CAJVPS010022898">
    <property type="protein sequence ID" value="CAG8712065.1"/>
    <property type="molecule type" value="Genomic_DNA"/>
</dbReference>
<gene>
    <name evidence="1" type="ORF">ALEPTO_LOCUS11945</name>
</gene>
<comment type="caution">
    <text evidence="1">The sequence shown here is derived from an EMBL/GenBank/DDBJ whole genome shotgun (WGS) entry which is preliminary data.</text>
</comment>